<dbReference type="Gene3D" id="1.10.10.60">
    <property type="entry name" value="Homeodomain-like"/>
    <property type="match status" value="1"/>
</dbReference>
<dbReference type="SUPFAM" id="SSF46689">
    <property type="entry name" value="Homeodomain-like"/>
    <property type="match status" value="1"/>
</dbReference>
<gene>
    <name evidence="2" type="ORF">G3M99_10965</name>
</gene>
<keyword evidence="3" id="KW-1185">Reference proteome</keyword>
<evidence type="ECO:0000259" key="1">
    <source>
        <dbReference type="Pfam" id="PF08765"/>
    </source>
</evidence>
<comment type="caution">
    <text evidence="2">The sequence shown here is derived from an EMBL/GenBank/DDBJ whole genome shotgun (WGS) entry which is preliminary data.</text>
</comment>
<name>A0A6M0H523_9CLOT</name>
<dbReference type="EMBL" id="JAAGPU010000019">
    <property type="protein sequence ID" value="NEU05364.1"/>
    <property type="molecule type" value="Genomic_DNA"/>
</dbReference>
<dbReference type="InterPro" id="IPR009057">
    <property type="entry name" value="Homeodomain-like_sf"/>
</dbReference>
<proteinExistence type="predicted"/>
<organism evidence="2 3">
    <name type="scientific">Clostridium senegalense</name>
    <dbReference type="NCBI Taxonomy" id="1465809"/>
    <lineage>
        <taxon>Bacteria</taxon>
        <taxon>Bacillati</taxon>
        <taxon>Bacillota</taxon>
        <taxon>Clostridia</taxon>
        <taxon>Eubacteriales</taxon>
        <taxon>Clostridiaceae</taxon>
        <taxon>Clostridium</taxon>
    </lineage>
</organism>
<dbReference type="InterPro" id="IPR049739">
    <property type="entry name" value="YraL-like"/>
</dbReference>
<dbReference type="Proteomes" id="UP000481872">
    <property type="component" value="Unassembled WGS sequence"/>
</dbReference>
<feature type="domain" description="Mor transcription activator" evidence="1">
    <location>
        <begin position="12"/>
        <end position="92"/>
    </location>
</feature>
<sequence>MKYVKAYEVLPEDIIEVIQNYIDGEYLYIPRKTENEKSWGEKSGAKKMLKERNSQILRKYNKGIKVTQLAKEYFLSEQSIRRIISKERRENLLQSG</sequence>
<protein>
    <recommendedName>
        <fullName evidence="1">Mor transcription activator domain-containing protein</fullName>
    </recommendedName>
</protein>
<evidence type="ECO:0000313" key="3">
    <source>
        <dbReference type="Proteomes" id="UP000481872"/>
    </source>
</evidence>
<dbReference type="InterPro" id="IPR052411">
    <property type="entry name" value="c-mor_Regulatory_Protein"/>
</dbReference>
<dbReference type="NCBIfam" id="NF040785">
    <property type="entry name" value="CD3324_fam"/>
    <property type="match status" value="1"/>
</dbReference>
<reference evidence="2 3" key="1">
    <citation type="submission" date="2020-02" db="EMBL/GenBank/DDBJ databases">
        <title>Genome assembly of a novel Clostridium senegalense strain.</title>
        <authorList>
            <person name="Gupta T.B."/>
            <person name="Jauregui R."/>
            <person name="Maclean P."/>
            <person name="Nawarathana A."/>
            <person name="Brightwell G."/>
        </authorList>
    </citation>
    <scope>NUCLEOTIDE SEQUENCE [LARGE SCALE GENOMIC DNA]</scope>
    <source>
        <strain evidence="2 3">AGRFS4</strain>
    </source>
</reference>
<dbReference type="PANTHER" id="PTHR37812">
    <property type="entry name" value="MU-LIKE PROPHAGE FLUMU PROTEIN C"/>
    <property type="match status" value="1"/>
</dbReference>
<accession>A0A6M0H523</accession>
<dbReference type="InterPro" id="IPR014875">
    <property type="entry name" value="Mor_transcription_activator"/>
</dbReference>
<dbReference type="PANTHER" id="PTHR37812:SF1">
    <property type="entry name" value="MU-LIKE PROPHAGE FLUMU PROTEIN C"/>
    <property type="match status" value="1"/>
</dbReference>
<dbReference type="RefSeq" id="WP_061994359.1">
    <property type="nucleotide sequence ID" value="NZ_JAAGPU010000019.1"/>
</dbReference>
<dbReference type="Pfam" id="PF08765">
    <property type="entry name" value="Mor"/>
    <property type="match status" value="1"/>
</dbReference>
<evidence type="ECO:0000313" key="2">
    <source>
        <dbReference type="EMBL" id="NEU05364.1"/>
    </source>
</evidence>
<dbReference type="AlphaFoldDB" id="A0A6M0H523"/>